<name>A0ABM8BXJ4_9MOLU</name>
<accession>A0ABM8BXJ4</accession>
<evidence type="ECO:0000313" key="3">
    <source>
        <dbReference type="Proteomes" id="UP001163387"/>
    </source>
</evidence>
<dbReference type="Pfam" id="PF00857">
    <property type="entry name" value="Isochorismatase"/>
    <property type="match status" value="1"/>
</dbReference>
<sequence length="208" mass="23985">MKNNDSFIEMINKTLDKIVNLDFKTLKGHNIIFIVDMVNGFAKKGNLFSPNINSIIKPIKDLLAKVNTNETKVIAFNDAHNEHSPEFHTFPSHCLENTIESELVEELKFENIKIIKKNSTNGFFAFDFKPNLQWDNIIIVGCCTDICIYQFAISCKTWFNQHNKEVNVIVPMTMTNTYDQPEHPAHILNQYAWYSMLKNGITIVKDVI</sequence>
<dbReference type="Proteomes" id="UP001163387">
    <property type="component" value="Chromosome"/>
</dbReference>
<dbReference type="EMBL" id="AP026933">
    <property type="protein sequence ID" value="BDT04599.1"/>
    <property type="molecule type" value="Genomic_DNA"/>
</dbReference>
<organism evidence="2 3">
    <name type="scientific">Spiroplasma ixodetis</name>
    <dbReference type="NCBI Taxonomy" id="2141"/>
    <lineage>
        <taxon>Bacteria</taxon>
        <taxon>Bacillati</taxon>
        <taxon>Mycoplasmatota</taxon>
        <taxon>Mollicutes</taxon>
        <taxon>Entomoplasmatales</taxon>
        <taxon>Spiroplasmataceae</taxon>
        <taxon>Spiroplasma</taxon>
    </lineage>
</organism>
<dbReference type="RefSeq" id="WP_281748331.1">
    <property type="nucleotide sequence ID" value="NZ_AP026933.1"/>
</dbReference>
<dbReference type="InterPro" id="IPR036380">
    <property type="entry name" value="Isochorismatase-like_sf"/>
</dbReference>
<dbReference type="SUPFAM" id="SSF52499">
    <property type="entry name" value="Isochorismatase-like hydrolases"/>
    <property type="match status" value="1"/>
</dbReference>
<dbReference type="PANTHER" id="PTHR47297:SF2">
    <property type="entry name" value="OS02G0606800 PROTEIN"/>
    <property type="match status" value="1"/>
</dbReference>
<gene>
    <name evidence="2" type="ORF">SHM_22450</name>
</gene>
<keyword evidence="3" id="KW-1185">Reference proteome</keyword>
<protein>
    <submittedName>
        <fullName evidence="2">Isochorismatase</fullName>
    </submittedName>
</protein>
<evidence type="ECO:0000313" key="2">
    <source>
        <dbReference type="EMBL" id="BDT04599.1"/>
    </source>
</evidence>
<dbReference type="InterPro" id="IPR044717">
    <property type="entry name" value="NIC1"/>
</dbReference>
<reference evidence="2 3" key="1">
    <citation type="journal article" date="2022" name="Front. Microbiol.">
        <title>Male-killing mechanisms vary between Spiroplasma species.</title>
        <authorList>
            <person name="Arai H."/>
            <person name="Inoue M."/>
            <person name="Kageyama D."/>
        </authorList>
    </citation>
    <scope>NUCLEOTIDE SEQUENCE [LARGE SCALE GENOMIC DNA]</scope>
    <source>
        <strain evidence="3">sHm</strain>
    </source>
</reference>
<dbReference type="InterPro" id="IPR000868">
    <property type="entry name" value="Isochorismatase-like_dom"/>
</dbReference>
<dbReference type="PANTHER" id="PTHR47297">
    <property type="match status" value="1"/>
</dbReference>
<dbReference type="Gene3D" id="3.40.50.850">
    <property type="entry name" value="Isochorismatase-like"/>
    <property type="match status" value="1"/>
</dbReference>
<proteinExistence type="predicted"/>
<feature type="domain" description="Isochorismatase-like" evidence="1">
    <location>
        <begin position="31"/>
        <end position="187"/>
    </location>
</feature>
<evidence type="ECO:0000259" key="1">
    <source>
        <dbReference type="Pfam" id="PF00857"/>
    </source>
</evidence>
<dbReference type="CDD" id="cd00431">
    <property type="entry name" value="cysteine_hydrolases"/>
    <property type="match status" value="1"/>
</dbReference>